<reference evidence="2 5" key="1">
    <citation type="submission" date="2016-06" db="EMBL/GenBank/DDBJ databases">
        <title>The sequenced genome of the ice-adhering bacterium Marinomonas primoryensis, from Antarctica.</title>
        <authorList>
            <person name="Graham L."/>
            <person name="Vance T.D.R."/>
            <person name="Davies P.L."/>
        </authorList>
    </citation>
    <scope>NUCLEOTIDE SEQUENCE [LARGE SCALE GENOMIC DNA]</scope>
    <source>
        <strain evidence="2 5">AceL</strain>
    </source>
</reference>
<dbReference type="OrthoDB" id="9813804at2"/>
<reference evidence="4 6" key="2">
    <citation type="submission" date="2020-06" db="EMBL/GenBank/DDBJ databases">
        <authorList>
            <person name="Voronona O.L."/>
            <person name="Aksenova E.I."/>
            <person name="Kunda M.S."/>
            <person name="Semenov A.N."/>
            <person name="Ryzhova N."/>
        </authorList>
    </citation>
    <scope>NUCLEOTIDE SEQUENCE [LARGE SCALE GENOMIC DNA]</scope>
    <source>
        <strain evidence="4 6">MPKMM3633</strain>
    </source>
</reference>
<evidence type="ECO:0000313" key="4">
    <source>
        <dbReference type="EMBL" id="QKK79148.1"/>
    </source>
</evidence>
<dbReference type="Pfam" id="PF03334">
    <property type="entry name" value="PhaG_MnhG_YufB"/>
    <property type="match status" value="1"/>
</dbReference>
<organism evidence="2 5">
    <name type="scientific">Marinomonas primoryensis</name>
    <dbReference type="NCBI Taxonomy" id="178399"/>
    <lineage>
        <taxon>Bacteria</taxon>
        <taxon>Pseudomonadati</taxon>
        <taxon>Pseudomonadota</taxon>
        <taxon>Gammaproteobacteria</taxon>
        <taxon>Oceanospirillales</taxon>
        <taxon>Oceanospirillaceae</taxon>
        <taxon>Marinomonas</taxon>
    </lineage>
</organism>
<dbReference type="EMBL" id="CP016181">
    <property type="protein sequence ID" value="AWX99488.1"/>
    <property type="molecule type" value="Genomic_DNA"/>
</dbReference>
<dbReference type="Proteomes" id="UP000509371">
    <property type="component" value="Chromosome"/>
</dbReference>
<dbReference type="AlphaFoldDB" id="A0A2Z4PQR4"/>
<evidence type="ECO:0000313" key="2">
    <source>
        <dbReference type="EMBL" id="AWX99488.1"/>
    </source>
</evidence>
<keyword evidence="1" id="KW-0812">Transmembrane</keyword>
<keyword evidence="1" id="KW-1133">Transmembrane helix</keyword>
<dbReference type="EMBL" id="JBDYKN010000010">
    <property type="protein sequence ID" value="MEP7730248.1"/>
    <property type="molecule type" value="Genomic_DNA"/>
</dbReference>
<gene>
    <name evidence="4" type="primary">mrpG</name>
    <name evidence="2" type="ORF">A8139_05405</name>
    <name evidence="3" type="ORF">ABKW32_12370</name>
    <name evidence="4" type="ORF">MP3633_0410</name>
</gene>
<dbReference type="RefSeq" id="WP_112136273.1">
    <property type="nucleotide sequence ID" value="NZ_BAAAEF010000009.1"/>
</dbReference>
<feature type="transmembrane region" description="Helical" evidence="1">
    <location>
        <begin position="71"/>
        <end position="89"/>
    </location>
</feature>
<reference evidence="3 7" key="3">
    <citation type="submission" date="2024-05" db="EMBL/GenBank/DDBJ databases">
        <authorList>
            <person name="Busch G.E."/>
            <person name="Sharma I."/>
        </authorList>
    </citation>
    <scope>NUCLEOTIDE SEQUENCE [LARGE SCALE GENOMIC DNA]</scope>
    <source>
        <strain evidence="3 7">23GB23</strain>
    </source>
</reference>
<dbReference type="PANTHER" id="PTHR34703:SF1">
    <property type="entry name" value="ANTIPORTER SUBUNIT MNHG2-RELATED"/>
    <property type="match status" value="1"/>
</dbReference>
<accession>A0A2Z4PQR4</accession>
<dbReference type="Proteomes" id="UP000249898">
    <property type="component" value="Chromosome"/>
</dbReference>
<sequence length="128" mass="14147">MPFYLEIIICVSLLIGGLFLLIGSYGLVRLPDIYMRLHSPTKASTLGITGVLVASMIFQSHLKEALSIQELLITLFLLITAPVAANMIAKTALHQRTKSLERTQGQDLMETIRNREAPVSQPKPPHNP</sequence>
<protein>
    <submittedName>
        <fullName evidence="4">Na(+)/H(+) antiporter subunit G</fullName>
    </submittedName>
    <submittedName>
        <fullName evidence="2">Na+/H+ antiporter subunit G</fullName>
    </submittedName>
</protein>
<dbReference type="EMBL" id="CP054301">
    <property type="protein sequence ID" value="QKK79148.1"/>
    <property type="molecule type" value="Genomic_DNA"/>
</dbReference>
<dbReference type="PANTHER" id="PTHR34703">
    <property type="entry name" value="ANTIPORTER SUBUNIT MNHG2-RELATED"/>
    <property type="match status" value="1"/>
</dbReference>
<evidence type="ECO:0000313" key="5">
    <source>
        <dbReference type="Proteomes" id="UP000249898"/>
    </source>
</evidence>
<keyword evidence="7" id="KW-1185">Reference proteome</keyword>
<evidence type="ECO:0000313" key="6">
    <source>
        <dbReference type="Proteomes" id="UP000509371"/>
    </source>
</evidence>
<evidence type="ECO:0000313" key="3">
    <source>
        <dbReference type="EMBL" id="MEP7730248.1"/>
    </source>
</evidence>
<dbReference type="Proteomes" id="UP001471651">
    <property type="component" value="Unassembled WGS sequence"/>
</dbReference>
<evidence type="ECO:0000313" key="7">
    <source>
        <dbReference type="Proteomes" id="UP001471651"/>
    </source>
</evidence>
<keyword evidence="1" id="KW-0472">Membrane</keyword>
<proteinExistence type="predicted"/>
<evidence type="ECO:0000256" key="1">
    <source>
        <dbReference type="SAM" id="Phobius"/>
    </source>
</evidence>
<dbReference type="KEGG" id="mpri:MP3633_0410"/>
<dbReference type="NCBIfam" id="NF009316">
    <property type="entry name" value="PRK12674.1-5"/>
    <property type="match status" value="1"/>
</dbReference>
<dbReference type="NCBIfam" id="TIGR01300">
    <property type="entry name" value="CPA3_mnhG_phaG"/>
    <property type="match status" value="1"/>
</dbReference>
<feature type="transmembrane region" description="Helical" evidence="1">
    <location>
        <begin position="6"/>
        <end position="28"/>
    </location>
</feature>
<dbReference type="GO" id="GO:0015385">
    <property type="term" value="F:sodium:proton antiporter activity"/>
    <property type="evidence" value="ECO:0007669"/>
    <property type="project" value="TreeGrafter"/>
</dbReference>
<name>A0A2Z4PQR4_9GAMM</name>
<dbReference type="InterPro" id="IPR005133">
    <property type="entry name" value="PhaG_MnhG_YufB"/>
</dbReference>